<dbReference type="STRING" id="1229727.Ga0080559_TMP526"/>
<dbReference type="EMBL" id="CP014796">
    <property type="protein sequence ID" value="APX21322.1"/>
    <property type="molecule type" value="Genomic_DNA"/>
</dbReference>
<dbReference type="Proteomes" id="UP000186559">
    <property type="component" value="Chromosome"/>
</dbReference>
<accession>A0A1U7CZL7</accession>
<proteinExistence type="predicted"/>
<reference evidence="3 4" key="1">
    <citation type="submission" date="2016-03" db="EMBL/GenBank/DDBJ databases">
        <title>Deep-sea bacteria in the southern Pacific.</title>
        <authorList>
            <person name="Tang K."/>
        </authorList>
    </citation>
    <scope>NUCLEOTIDE SEQUENCE [LARGE SCALE GENOMIC DNA]</scope>
    <source>
        <strain evidence="3 4">JLT2016</strain>
    </source>
</reference>
<feature type="region of interest" description="Disordered" evidence="1">
    <location>
        <begin position="20"/>
        <end position="40"/>
    </location>
</feature>
<dbReference type="Gene3D" id="1.10.530.10">
    <property type="match status" value="1"/>
</dbReference>
<dbReference type="KEGG" id="tpro:Ga0080559_TMP526"/>
<evidence type="ECO:0000313" key="4">
    <source>
        <dbReference type="Proteomes" id="UP000186559"/>
    </source>
</evidence>
<organism evidence="3 4">
    <name type="scientific">Salipiger profundus</name>
    <dbReference type="NCBI Taxonomy" id="1229727"/>
    <lineage>
        <taxon>Bacteria</taxon>
        <taxon>Pseudomonadati</taxon>
        <taxon>Pseudomonadota</taxon>
        <taxon>Alphaproteobacteria</taxon>
        <taxon>Rhodobacterales</taxon>
        <taxon>Roseobacteraceae</taxon>
        <taxon>Salipiger</taxon>
    </lineage>
</organism>
<name>A0A1U7CZL7_9RHOB</name>
<dbReference type="Pfam" id="PF18013">
    <property type="entry name" value="Phage_lysozyme2"/>
    <property type="match status" value="1"/>
</dbReference>
<dbReference type="RefSeq" id="WP_076622002.1">
    <property type="nucleotide sequence ID" value="NZ_BMEW01000002.1"/>
</dbReference>
<protein>
    <submittedName>
        <fullName evidence="3">PE-PGRS virulence associated protein</fullName>
    </submittedName>
</protein>
<evidence type="ECO:0000313" key="3">
    <source>
        <dbReference type="EMBL" id="APX21322.1"/>
    </source>
</evidence>
<evidence type="ECO:0000259" key="2">
    <source>
        <dbReference type="Pfam" id="PF18013"/>
    </source>
</evidence>
<keyword evidence="4" id="KW-1185">Reference proteome</keyword>
<evidence type="ECO:0000256" key="1">
    <source>
        <dbReference type="SAM" id="MobiDB-lite"/>
    </source>
</evidence>
<dbReference type="AlphaFoldDB" id="A0A1U7CZL7"/>
<dbReference type="InterPro" id="IPR041219">
    <property type="entry name" value="Phage_lysozyme2"/>
</dbReference>
<sequence>MKLADVKNIVVSPLFGEPGHTHISTDGDASINDAPSGDEIAPRDLLPGTDEDEWINAASILVTYDGAQPSAAQCEALKVEIWRWLEVCPDAMVVGPEVMPMAVQSDFVVRTWWDQMPTPDFSAMEAFSTPAMTVTAMNVTIGGPGLNALAGAGGAATPAGMISGGASLGGSSDVQQQIWSFFAGKGLEPHQIAAIMGNVSAESAFNPLAVGDGGTSFGLFQHHAGRGQGLLGAVGGMDGLGDVQAQLDYVWQELLTGENGVLQKLLASTDVRAATEAFVGFERPQGWSAMNPTGAHGWDTRLSSAEAALGQFATTAVGATQNLGTLGSGFDMLGSVLSSLTSGGAGGGAGGGWIGSLIGAIFSPGEAPPANADGGYQYFPGGSRADTGLIRISSGEFVVNGAATARNRGLLEWINSGGDAMASLPARANGGGFASGGYDTGPREVQIVTPPGVPMSATLEEEPMPGGGRRERYVLAEMVGGALSMPGGAARRTMRNAFGVRPKGALR</sequence>
<feature type="domain" description="Phage tail lysozyme" evidence="2">
    <location>
        <begin position="174"/>
        <end position="288"/>
    </location>
</feature>
<gene>
    <name evidence="3" type="ORF">Ga0080559_TMP526</name>
</gene>